<reference evidence="1 2" key="2">
    <citation type="submission" date="2013-11" db="EMBL/GenBank/DDBJ databases">
        <title>The Genome Sequence of Phytophthora parasitica INRA-310.</title>
        <authorList>
            <consortium name="The Broad Institute Genomics Platform"/>
            <person name="Russ C."/>
            <person name="Tyler B."/>
            <person name="Panabieres F."/>
            <person name="Shan W."/>
            <person name="Tripathy S."/>
            <person name="Grunwald N."/>
            <person name="Machado M."/>
            <person name="Johnson C.S."/>
            <person name="Arredondo F."/>
            <person name="Hong C."/>
            <person name="Coffey M."/>
            <person name="Young S.K."/>
            <person name="Zeng Q."/>
            <person name="Gargeya S."/>
            <person name="Fitzgerald M."/>
            <person name="Abouelleil A."/>
            <person name="Alvarado L."/>
            <person name="Chapman S.B."/>
            <person name="Gainer-Dewar J."/>
            <person name="Goldberg J."/>
            <person name="Griggs A."/>
            <person name="Gujja S."/>
            <person name="Hansen M."/>
            <person name="Howarth C."/>
            <person name="Imamovic A."/>
            <person name="Ireland A."/>
            <person name="Larimer J."/>
            <person name="McCowan C."/>
            <person name="Murphy C."/>
            <person name="Pearson M."/>
            <person name="Poon T.W."/>
            <person name="Priest M."/>
            <person name="Roberts A."/>
            <person name="Saif S."/>
            <person name="Shea T."/>
            <person name="Sykes S."/>
            <person name="Wortman J."/>
            <person name="Nusbaum C."/>
            <person name="Birren B."/>
        </authorList>
    </citation>
    <scope>NUCLEOTIDE SEQUENCE [LARGE SCALE GENOMIC DNA]</scope>
    <source>
        <strain evidence="1 2">INRA-310</strain>
    </source>
</reference>
<dbReference type="Proteomes" id="UP000018817">
    <property type="component" value="Unassembled WGS sequence"/>
</dbReference>
<protein>
    <submittedName>
        <fullName evidence="1">Uncharacterized protein</fullName>
    </submittedName>
</protein>
<name>W2Q6B3_PHYN3</name>
<dbReference type="AlphaFoldDB" id="W2Q6B3"/>
<evidence type="ECO:0000313" key="1">
    <source>
        <dbReference type="EMBL" id="ETN08697.1"/>
    </source>
</evidence>
<dbReference type="EMBL" id="KI669587">
    <property type="protein sequence ID" value="ETN08697.1"/>
    <property type="molecule type" value="Genomic_DNA"/>
</dbReference>
<dbReference type="GeneID" id="20191550"/>
<dbReference type="VEuPathDB" id="FungiDB:PPTG_22951"/>
<dbReference type="RefSeq" id="XP_008905884.1">
    <property type="nucleotide sequence ID" value="XM_008907636.1"/>
</dbReference>
<gene>
    <name evidence="1" type="ORF">PPTG_22951</name>
</gene>
<sequence length="78" mass="8596">MPGLSASDLHPASLCAGDTIEYSSRIFVSGDPRGHHSSVVLYVHDDIGTDYPHRRGHAGTHMMVRLTVDQYSYQPKLS</sequence>
<evidence type="ECO:0000313" key="2">
    <source>
        <dbReference type="Proteomes" id="UP000018817"/>
    </source>
</evidence>
<dbReference type="OrthoDB" id="129272at2759"/>
<organism evidence="1 2">
    <name type="scientific">Phytophthora nicotianae (strain INRA-310)</name>
    <name type="common">Phytophthora parasitica</name>
    <dbReference type="NCBI Taxonomy" id="761204"/>
    <lineage>
        <taxon>Eukaryota</taxon>
        <taxon>Sar</taxon>
        <taxon>Stramenopiles</taxon>
        <taxon>Oomycota</taxon>
        <taxon>Peronosporomycetes</taxon>
        <taxon>Peronosporales</taxon>
        <taxon>Peronosporaceae</taxon>
        <taxon>Phytophthora</taxon>
    </lineage>
</organism>
<accession>W2Q6B3</accession>
<proteinExistence type="predicted"/>
<dbReference type="OMA" id="GHAGTHM"/>
<reference evidence="2" key="1">
    <citation type="submission" date="2011-12" db="EMBL/GenBank/DDBJ databases">
        <authorList>
            <consortium name="The Broad Institute Genome Sequencing Platform"/>
            <person name="Russ C."/>
            <person name="Tyler B."/>
            <person name="Panabieres F."/>
            <person name="Shan W."/>
            <person name="Tripathy S."/>
            <person name="Grunwald N."/>
            <person name="Machado M."/>
            <person name="Young S.K."/>
            <person name="Zeng Q."/>
            <person name="Gargeya S."/>
            <person name="Fitzgerald M."/>
            <person name="Haas B."/>
            <person name="Abouelleil A."/>
            <person name="Alvarado L."/>
            <person name="Arachchi H.M."/>
            <person name="Berlin A."/>
            <person name="Chapman S.B."/>
            <person name="Gearin G."/>
            <person name="Goldberg J."/>
            <person name="Griggs A."/>
            <person name="Gujja S."/>
            <person name="Hansen M."/>
            <person name="Heiman D."/>
            <person name="Howarth C."/>
            <person name="Larimer J."/>
            <person name="Lui A."/>
            <person name="MacDonald P.J.P."/>
            <person name="McCowen C."/>
            <person name="Montmayeur A."/>
            <person name="Murphy C."/>
            <person name="Neiman D."/>
            <person name="Pearson M."/>
            <person name="Priest M."/>
            <person name="Roberts A."/>
            <person name="Saif S."/>
            <person name="Shea T."/>
            <person name="Sisk P."/>
            <person name="Stolte C."/>
            <person name="Sykes S."/>
            <person name="Wortman J."/>
            <person name="Nusbaum C."/>
            <person name="Birren B."/>
        </authorList>
    </citation>
    <scope>NUCLEOTIDE SEQUENCE [LARGE SCALE GENOMIC DNA]</scope>
    <source>
        <strain evidence="2">INRA-310</strain>
    </source>
</reference>